<feature type="transmembrane region" description="Helical" evidence="1">
    <location>
        <begin position="31"/>
        <end position="51"/>
    </location>
</feature>
<accession>E1IIT0</accession>
<evidence type="ECO:0000313" key="2">
    <source>
        <dbReference type="EMBL" id="EFO78907.1"/>
    </source>
</evidence>
<proteinExistence type="predicted"/>
<comment type="caution">
    <text evidence="2">The sequence shown here is derived from an EMBL/GenBank/DDBJ whole genome shotgun (WGS) entry which is preliminary data.</text>
</comment>
<keyword evidence="1" id="KW-0472">Membrane</keyword>
<feature type="transmembrane region" description="Helical" evidence="1">
    <location>
        <begin position="63"/>
        <end position="88"/>
    </location>
</feature>
<dbReference type="EMBL" id="ADVR01000145">
    <property type="protein sequence ID" value="EFO78907.1"/>
    <property type="molecule type" value="Genomic_DNA"/>
</dbReference>
<keyword evidence="3" id="KW-1185">Reference proteome</keyword>
<keyword evidence="1" id="KW-1133">Transmembrane helix</keyword>
<name>E1IIT0_9CHLR</name>
<dbReference type="AlphaFoldDB" id="E1IIT0"/>
<evidence type="ECO:0000313" key="3">
    <source>
        <dbReference type="Proteomes" id="UP000054010"/>
    </source>
</evidence>
<reference evidence="2 3" key="1">
    <citation type="journal article" date="2011" name="J. Bacteriol.">
        <title>Draft genome sequence of the anoxygenic filamentous phototrophic bacterium Oscillochloris trichoides subsp. DG-6.</title>
        <authorList>
            <person name="Kuznetsov B.B."/>
            <person name="Ivanovsky R.N."/>
            <person name="Keppen O.I."/>
            <person name="Sukhacheva M.V."/>
            <person name="Bumazhkin B.K."/>
            <person name="Patutina E.O."/>
            <person name="Beletsky A.V."/>
            <person name="Mardanov A.V."/>
            <person name="Baslerov R.V."/>
            <person name="Panteleeva A.N."/>
            <person name="Kolganova T.V."/>
            <person name="Ravin N.V."/>
            <person name="Skryabin K.G."/>
        </authorList>
    </citation>
    <scope>NUCLEOTIDE SEQUENCE [LARGE SCALE GENOMIC DNA]</scope>
    <source>
        <strain evidence="2 3">DG-6</strain>
    </source>
</reference>
<organism evidence="2 3">
    <name type="scientific">Oscillochloris trichoides DG-6</name>
    <dbReference type="NCBI Taxonomy" id="765420"/>
    <lineage>
        <taxon>Bacteria</taxon>
        <taxon>Bacillati</taxon>
        <taxon>Chloroflexota</taxon>
        <taxon>Chloroflexia</taxon>
        <taxon>Chloroflexales</taxon>
        <taxon>Chloroflexineae</taxon>
        <taxon>Oscillochloridaceae</taxon>
        <taxon>Oscillochloris</taxon>
    </lineage>
</organism>
<sequence length="132" mass="13274">MLGGQQRIGYGNGQSSLARANPTPMIKRGPLGLGGALGGAFIIDAGLQGVLDLSKCLTGGQRLHNMAVSGLTGVLAGIGGAVAFTVLMPALAPFFGTGFLVTAAAATISAGIGFGISNYGILPRWRSELQYP</sequence>
<protein>
    <submittedName>
        <fullName evidence="2">Uncharacterized protein</fullName>
    </submittedName>
</protein>
<keyword evidence="1" id="KW-0812">Transmembrane</keyword>
<gene>
    <name evidence="2" type="ORF">OSCT_3231</name>
</gene>
<dbReference type="Proteomes" id="UP000054010">
    <property type="component" value="Unassembled WGS sequence"/>
</dbReference>
<dbReference type="HOGENOM" id="CLU_1914966_0_0_0"/>
<feature type="transmembrane region" description="Helical" evidence="1">
    <location>
        <begin position="94"/>
        <end position="116"/>
    </location>
</feature>
<evidence type="ECO:0000256" key="1">
    <source>
        <dbReference type="SAM" id="Phobius"/>
    </source>
</evidence>